<dbReference type="Ensembl" id="ENSMFAT00000094588.1">
    <property type="protein sequence ID" value="ENSMFAP00000046386.1"/>
    <property type="gene ID" value="ENSMFAG00000036538.2"/>
</dbReference>
<gene>
    <name evidence="1" type="primary">WFDC9</name>
</gene>
<dbReference type="GeneTree" id="ENSGT00940000162961"/>
<sequence>KNRSQPKLPLSSWPLNIVFLLFCPQFEPHFKQLHNKRPDKRAVSQLLQTLNSDTFRVLDLIQQTEQCWVQPPYKYCEKRCTKIRTCIRPNHTCCWTYCGNICLDNEEPLKSMLDP</sequence>
<name>A0A7N9CBM0_MACFA</name>
<accession>A0A7N9CBM0</accession>
<evidence type="ECO:0000313" key="2">
    <source>
        <dbReference type="Proteomes" id="UP000233100"/>
    </source>
</evidence>
<reference evidence="1" key="3">
    <citation type="submission" date="2025-09" db="UniProtKB">
        <authorList>
            <consortium name="Ensembl"/>
        </authorList>
    </citation>
    <scope>IDENTIFICATION</scope>
</reference>
<reference evidence="1 2" key="1">
    <citation type="submission" date="2013-03" db="EMBL/GenBank/DDBJ databases">
        <authorList>
            <person name="Warren W."/>
            <person name="Wilson R.K."/>
        </authorList>
    </citation>
    <scope>NUCLEOTIDE SEQUENCE</scope>
</reference>
<evidence type="ECO:0000313" key="1">
    <source>
        <dbReference type="Ensembl" id="ENSMFAP00000046386.1"/>
    </source>
</evidence>
<dbReference type="Proteomes" id="UP000233100">
    <property type="component" value="Chromosome 10"/>
</dbReference>
<proteinExistence type="predicted"/>
<dbReference type="AlphaFoldDB" id="A0A7N9CBM0"/>
<keyword evidence="2" id="KW-1185">Reference proteome</keyword>
<organism evidence="1 2">
    <name type="scientific">Macaca fascicularis</name>
    <name type="common">Crab-eating macaque</name>
    <name type="synonym">Cynomolgus monkey</name>
    <dbReference type="NCBI Taxonomy" id="9541"/>
    <lineage>
        <taxon>Eukaryota</taxon>
        <taxon>Metazoa</taxon>
        <taxon>Chordata</taxon>
        <taxon>Craniata</taxon>
        <taxon>Vertebrata</taxon>
        <taxon>Euteleostomi</taxon>
        <taxon>Mammalia</taxon>
        <taxon>Eutheria</taxon>
        <taxon>Euarchontoglires</taxon>
        <taxon>Primates</taxon>
        <taxon>Haplorrhini</taxon>
        <taxon>Catarrhini</taxon>
        <taxon>Cercopithecidae</taxon>
        <taxon>Cercopithecinae</taxon>
        <taxon>Macaca</taxon>
    </lineage>
</organism>
<reference evidence="1" key="2">
    <citation type="submission" date="2025-08" db="UniProtKB">
        <authorList>
            <consortium name="Ensembl"/>
        </authorList>
    </citation>
    <scope>IDENTIFICATION</scope>
</reference>
<protein>
    <submittedName>
        <fullName evidence="1">WAP four-disulfide core domain 9</fullName>
    </submittedName>
</protein>